<reference evidence="12 15" key="2">
    <citation type="submission" date="2023-08" db="EMBL/GenBank/DDBJ databases">
        <title>Draft genome sequence of Janthinobacterium lividum.</title>
        <authorList>
            <person name="Chun B.H."/>
            <person name="Lee Y."/>
        </authorList>
    </citation>
    <scope>NUCLEOTIDE SEQUENCE [LARGE SCALE GENOMIC DNA]</scope>
    <source>
        <strain evidence="12 15">AMJK</strain>
    </source>
</reference>
<dbReference type="SMART" id="SM00283">
    <property type="entry name" value="MA"/>
    <property type="match status" value="1"/>
</dbReference>
<evidence type="ECO:0000259" key="11">
    <source>
        <dbReference type="PROSITE" id="PS50111"/>
    </source>
</evidence>
<dbReference type="Pfam" id="PF17200">
    <property type="entry name" value="sCache_2"/>
    <property type="match status" value="1"/>
</dbReference>
<reference evidence="13 14" key="1">
    <citation type="submission" date="2021-03" db="EMBL/GenBank/DDBJ databases">
        <title>Draft genome sequence of Janthinobacterium sp. strain PLB02 isolated from infected primmorphs (Lubomirskia baicalensis).</title>
        <authorList>
            <person name="Chernogor L.I."/>
            <person name="Belikov S.I."/>
            <person name="Petrushin I.S."/>
        </authorList>
    </citation>
    <scope>NUCLEOTIDE SEQUENCE [LARGE SCALE GENOMIC DNA]</scope>
    <source>
        <strain evidence="13 14">PLB02</strain>
    </source>
</reference>
<evidence type="ECO:0000313" key="12">
    <source>
        <dbReference type="EMBL" id="MDQ4629669.1"/>
    </source>
</evidence>
<keyword evidence="4 10" id="KW-0812">Transmembrane</keyword>
<feature type="compositionally biased region" description="Low complexity" evidence="9">
    <location>
        <begin position="525"/>
        <end position="538"/>
    </location>
</feature>
<dbReference type="Proteomes" id="UP000662821">
    <property type="component" value="Chromosome"/>
</dbReference>
<evidence type="ECO:0000256" key="7">
    <source>
        <dbReference type="ARBA" id="ARBA00029447"/>
    </source>
</evidence>
<keyword evidence="3" id="KW-0488">Methylation</keyword>
<dbReference type="PROSITE" id="PS50111">
    <property type="entry name" value="CHEMOTAXIS_TRANSDUC_2"/>
    <property type="match status" value="1"/>
</dbReference>
<evidence type="ECO:0000256" key="10">
    <source>
        <dbReference type="SAM" id="Phobius"/>
    </source>
</evidence>
<dbReference type="PANTHER" id="PTHR43531">
    <property type="entry name" value="PROTEIN ICFG"/>
    <property type="match status" value="1"/>
</dbReference>
<dbReference type="Gene3D" id="3.30.450.20">
    <property type="entry name" value="PAS domain"/>
    <property type="match status" value="1"/>
</dbReference>
<feature type="domain" description="Methyl-accepting transducer" evidence="11">
    <location>
        <begin position="271"/>
        <end position="500"/>
    </location>
</feature>
<dbReference type="InterPro" id="IPR004090">
    <property type="entry name" value="Chemotax_Me-accpt_rcpt"/>
</dbReference>
<comment type="similarity">
    <text evidence="7">Belongs to the methyl-accepting chemotaxis (MCP) protein family.</text>
</comment>
<name>A0AAJ4MSQ2_9BURK</name>
<comment type="subcellular location">
    <subcellularLocation>
        <location evidence="1">Cell membrane</location>
        <topology evidence="1">Multi-pass membrane protein</topology>
    </subcellularLocation>
</comment>
<feature type="region of interest" description="Disordered" evidence="9">
    <location>
        <begin position="518"/>
        <end position="550"/>
    </location>
</feature>
<evidence type="ECO:0000256" key="8">
    <source>
        <dbReference type="PROSITE-ProRule" id="PRU00284"/>
    </source>
</evidence>
<keyword evidence="8" id="KW-0807">Transducer</keyword>
<dbReference type="Proteomes" id="UP001237592">
    <property type="component" value="Unassembled WGS sequence"/>
</dbReference>
<gene>
    <name evidence="13" type="ORF">J3P46_00120</name>
    <name evidence="12" type="ORF">RB624_27610</name>
</gene>
<organism evidence="13 14">
    <name type="scientific">Janthinobacterium lividum</name>
    <dbReference type="NCBI Taxonomy" id="29581"/>
    <lineage>
        <taxon>Bacteria</taxon>
        <taxon>Pseudomonadati</taxon>
        <taxon>Pseudomonadota</taxon>
        <taxon>Betaproteobacteria</taxon>
        <taxon>Burkholderiales</taxon>
        <taxon>Oxalobacteraceae</taxon>
        <taxon>Janthinobacterium</taxon>
    </lineage>
</organism>
<dbReference type="SMART" id="SM01049">
    <property type="entry name" value="Cache_2"/>
    <property type="match status" value="1"/>
</dbReference>
<dbReference type="InterPro" id="IPR051310">
    <property type="entry name" value="MCP_chemotaxis"/>
</dbReference>
<evidence type="ECO:0000256" key="6">
    <source>
        <dbReference type="ARBA" id="ARBA00023136"/>
    </source>
</evidence>
<dbReference type="SUPFAM" id="SSF58104">
    <property type="entry name" value="Methyl-accepting chemotaxis protein (MCP) signaling domain"/>
    <property type="match status" value="1"/>
</dbReference>
<dbReference type="InterPro" id="IPR004089">
    <property type="entry name" value="MCPsignal_dom"/>
</dbReference>
<evidence type="ECO:0000256" key="1">
    <source>
        <dbReference type="ARBA" id="ARBA00004651"/>
    </source>
</evidence>
<dbReference type="Gene3D" id="1.10.287.950">
    <property type="entry name" value="Methyl-accepting chemotaxis protein"/>
    <property type="match status" value="1"/>
</dbReference>
<dbReference type="GO" id="GO:0004888">
    <property type="term" value="F:transmembrane signaling receptor activity"/>
    <property type="evidence" value="ECO:0007669"/>
    <property type="project" value="InterPro"/>
</dbReference>
<dbReference type="CDD" id="cd11386">
    <property type="entry name" value="MCP_signal"/>
    <property type="match status" value="1"/>
</dbReference>
<accession>A0AAJ4MSQ2</accession>
<keyword evidence="6 10" id="KW-0472">Membrane</keyword>
<dbReference type="GO" id="GO:0007165">
    <property type="term" value="P:signal transduction"/>
    <property type="evidence" value="ECO:0007669"/>
    <property type="project" value="UniProtKB-KW"/>
</dbReference>
<evidence type="ECO:0000313" key="13">
    <source>
        <dbReference type="EMBL" id="QSX96444.1"/>
    </source>
</evidence>
<keyword evidence="5 10" id="KW-1133">Transmembrane helix</keyword>
<evidence type="ECO:0000313" key="14">
    <source>
        <dbReference type="Proteomes" id="UP000662821"/>
    </source>
</evidence>
<dbReference type="PANTHER" id="PTHR43531:SF14">
    <property type="entry name" value="METHYL-ACCEPTING CHEMOTAXIS PROTEIN I-RELATED"/>
    <property type="match status" value="1"/>
</dbReference>
<dbReference type="InterPro" id="IPR033480">
    <property type="entry name" value="sCache_2"/>
</dbReference>
<evidence type="ECO:0000313" key="15">
    <source>
        <dbReference type="Proteomes" id="UP001237592"/>
    </source>
</evidence>
<dbReference type="EMBL" id="CP071520">
    <property type="protein sequence ID" value="QSX96444.1"/>
    <property type="molecule type" value="Genomic_DNA"/>
</dbReference>
<keyword evidence="15" id="KW-1185">Reference proteome</keyword>
<proteinExistence type="inferred from homology"/>
<dbReference type="FunFam" id="1.10.287.950:FF:000001">
    <property type="entry name" value="Methyl-accepting chemotaxis sensory transducer"/>
    <property type="match status" value="1"/>
</dbReference>
<keyword evidence="2" id="KW-1003">Cell membrane</keyword>
<evidence type="ECO:0000256" key="2">
    <source>
        <dbReference type="ARBA" id="ARBA00022475"/>
    </source>
</evidence>
<dbReference type="Pfam" id="PF00015">
    <property type="entry name" value="MCPsignal"/>
    <property type="match status" value="1"/>
</dbReference>
<evidence type="ECO:0000256" key="9">
    <source>
        <dbReference type="SAM" id="MobiDB-lite"/>
    </source>
</evidence>
<evidence type="ECO:0000256" key="5">
    <source>
        <dbReference type="ARBA" id="ARBA00022989"/>
    </source>
</evidence>
<dbReference type="GO" id="GO:0005886">
    <property type="term" value="C:plasma membrane"/>
    <property type="evidence" value="ECO:0007669"/>
    <property type="project" value="UniProtKB-SubCell"/>
</dbReference>
<dbReference type="PRINTS" id="PR00260">
    <property type="entry name" value="CHEMTRNSDUCR"/>
</dbReference>
<dbReference type="EMBL" id="JAVFKP010000010">
    <property type="protein sequence ID" value="MDQ4629669.1"/>
    <property type="molecule type" value="Genomic_DNA"/>
</dbReference>
<evidence type="ECO:0000256" key="4">
    <source>
        <dbReference type="ARBA" id="ARBA00022692"/>
    </source>
</evidence>
<dbReference type="GO" id="GO:0006935">
    <property type="term" value="P:chemotaxis"/>
    <property type="evidence" value="ECO:0007669"/>
    <property type="project" value="InterPro"/>
</dbReference>
<dbReference type="AlphaFoldDB" id="A0AAJ4MSQ2"/>
<protein>
    <submittedName>
        <fullName evidence="13">Cache domain-containing protein</fullName>
    </submittedName>
    <submittedName>
        <fullName evidence="12">Methyl-accepting chemotaxis protein</fullName>
    </submittedName>
</protein>
<feature type="transmembrane region" description="Helical" evidence="10">
    <location>
        <begin position="187"/>
        <end position="209"/>
    </location>
</feature>
<feature type="transmembrane region" description="Helical" evidence="10">
    <location>
        <begin position="12"/>
        <end position="30"/>
    </location>
</feature>
<dbReference type="RefSeq" id="WP_151091708.1">
    <property type="nucleotide sequence ID" value="NZ_CP071520.1"/>
</dbReference>
<sequence>MKKLTFQQKLWIPLICSLLCITVIFVYNALEVRKIRIEERSADLSNAADLGLGAVKMFGDLAASGALTKEEAQKQATAVIKSMRFGETGYLSIINLDAVVVMNPAAPQTDGKNMSDFKDANGTYLYRDIVAVGKTDAGKGFVHYYFPRPGQKTPEPKMSRVVAYKPWSWTIVTGVYMDDIDAAFRQSLLTSLGVLVLVCALLAAVVVVINRSLRHALGGDPEYAADVAEKIANNDLSGVVRTHANDRHSVLYAMKTMQANLVDAISEIRHSAETIATASSEIASGNMDLSARTEMQASSLEETAASMEELTSTVTQNAGNAVQANELAQSASAVARQGGAVVAQVIGTMDTINASSRKIVDIIGVIDGIAFQTNILALNAAVEAARAGEQGRGFAVVASEVRNLAQRSAGAAKEIKELIGASVDSIAAGSTLVAQAGTTMDQVVASVSRVTDIMADITAASHEQSTGIGHVNQAITEMDSVTQQNAALVEEAAAAASSMQDQAAVLAQLVARFKLSAQEPGTGTSPRLAASSAGAPRAVAKKPLRSLAAR</sequence>
<evidence type="ECO:0000256" key="3">
    <source>
        <dbReference type="ARBA" id="ARBA00022481"/>
    </source>
</evidence>